<dbReference type="PANTHER" id="PTHR21340:SF0">
    <property type="entry name" value="BIS(5'-NUCLEOSYL)-TETRAPHOSPHATASE [ASYMMETRICAL]"/>
    <property type="match status" value="1"/>
</dbReference>
<dbReference type="PANTHER" id="PTHR21340">
    <property type="entry name" value="DIADENOSINE 5,5-P1,P4-TETRAPHOSPHATE PYROPHOSPHOHYDROLASE MUTT"/>
    <property type="match status" value="1"/>
</dbReference>
<dbReference type="InterPro" id="IPR015797">
    <property type="entry name" value="NUDIX_hydrolase-like_dom_sf"/>
</dbReference>
<sequence>MIPLSTAIVSGVAISNINGVTKILLMKRTKGGYWCHVAGSIEGDENGWEAIIREFKEETNIDVQCLYNGHFIDRFYEPHVNVMQLIPVFAVYCPDNQKVELNDEHTEYKWCSLEEAIELTPYPGQHDVYRHIWSYFVDNKPNERLKIELG</sequence>
<comment type="caution">
    <text evidence="4">The sequence shown here is derived from an EMBL/GenBank/DDBJ whole genome shotgun (WGS) entry which is preliminary data.</text>
</comment>
<dbReference type="GO" id="GO:0006754">
    <property type="term" value="P:ATP biosynthetic process"/>
    <property type="evidence" value="ECO:0007669"/>
    <property type="project" value="TreeGrafter"/>
</dbReference>
<evidence type="ECO:0000313" key="4">
    <source>
        <dbReference type="EMBL" id="MCK6261693.1"/>
    </source>
</evidence>
<evidence type="ECO:0000256" key="2">
    <source>
        <dbReference type="ARBA" id="ARBA00022801"/>
    </source>
</evidence>
<organism evidence="4 5">
    <name type="scientific">Vibrio amylolyticus</name>
    <dbReference type="NCBI Taxonomy" id="2847292"/>
    <lineage>
        <taxon>Bacteria</taxon>
        <taxon>Pseudomonadati</taxon>
        <taxon>Pseudomonadota</taxon>
        <taxon>Gammaproteobacteria</taxon>
        <taxon>Vibrionales</taxon>
        <taxon>Vibrionaceae</taxon>
        <taxon>Vibrio</taxon>
    </lineage>
</organism>
<keyword evidence="5" id="KW-1185">Reference proteome</keyword>
<gene>
    <name evidence="4" type="ORF">KP803_00230</name>
</gene>
<protein>
    <submittedName>
        <fullName evidence="4">NUDIX domain-containing protein</fullName>
    </submittedName>
</protein>
<dbReference type="Pfam" id="PF00293">
    <property type="entry name" value="NUDIX"/>
    <property type="match status" value="1"/>
</dbReference>
<dbReference type="GO" id="GO:0006167">
    <property type="term" value="P:AMP biosynthetic process"/>
    <property type="evidence" value="ECO:0007669"/>
    <property type="project" value="TreeGrafter"/>
</dbReference>
<reference evidence="4" key="1">
    <citation type="submission" date="2021-11" db="EMBL/GenBank/DDBJ databases">
        <title>Vibrio ZSDE26 sp. nov. and Vibrio ZSDZ34 sp. nov., isolated from coastal seawater in Qingdao.</title>
        <authorList>
            <person name="Zhang P."/>
        </authorList>
    </citation>
    <scope>NUCLEOTIDE SEQUENCE</scope>
    <source>
        <strain evidence="4">ZSDE26</strain>
    </source>
</reference>
<keyword evidence="2" id="KW-0378">Hydrolase</keyword>
<dbReference type="InterPro" id="IPR020084">
    <property type="entry name" value="NUDIX_hydrolase_CS"/>
</dbReference>
<dbReference type="PROSITE" id="PS51462">
    <property type="entry name" value="NUDIX"/>
    <property type="match status" value="1"/>
</dbReference>
<dbReference type="Proteomes" id="UP001139559">
    <property type="component" value="Unassembled WGS sequence"/>
</dbReference>
<evidence type="ECO:0000313" key="5">
    <source>
        <dbReference type="Proteomes" id="UP001139559"/>
    </source>
</evidence>
<dbReference type="InterPro" id="IPR000086">
    <property type="entry name" value="NUDIX_hydrolase_dom"/>
</dbReference>
<evidence type="ECO:0000259" key="3">
    <source>
        <dbReference type="PROSITE" id="PS51462"/>
    </source>
</evidence>
<dbReference type="InterPro" id="IPR051325">
    <property type="entry name" value="Nudix_hydrolase_domain"/>
</dbReference>
<accession>A0A9X1XH72</accession>
<dbReference type="SUPFAM" id="SSF55811">
    <property type="entry name" value="Nudix"/>
    <property type="match status" value="1"/>
</dbReference>
<dbReference type="AlphaFoldDB" id="A0A9X1XH72"/>
<proteinExistence type="predicted"/>
<dbReference type="Gene3D" id="3.90.79.10">
    <property type="entry name" value="Nucleoside Triphosphate Pyrophosphohydrolase"/>
    <property type="match status" value="1"/>
</dbReference>
<dbReference type="CDD" id="cd04664">
    <property type="entry name" value="NUDIX_DHNTPase_like"/>
    <property type="match status" value="1"/>
</dbReference>
<dbReference type="EMBL" id="JAJHVV010000001">
    <property type="protein sequence ID" value="MCK6261693.1"/>
    <property type="molecule type" value="Genomic_DNA"/>
</dbReference>
<comment type="cofactor">
    <cofactor evidence="1">
        <name>Mg(2+)</name>
        <dbReference type="ChEBI" id="CHEBI:18420"/>
    </cofactor>
</comment>
<name>A0A9X1XH72_9VIBR</name>
<dbReference type="RefSeq" id="WP_248006821.1">
    <property type="nucleotide sequence ID" value="NZ_JAJHVV010000001.1"/>
</dbReference>
<feature type="domain" description="Nudix hydrolase" evidence="3">
    <location>
        <begin position="4"/>
        <end position="136"/>
    </location>
</feature>
<dbReference type="PROSITE" id="PS00893">
    <property type="entry name" value="NUDIX_BOX"/>
    <property type="match status" value="1"/>
</dbReference>
<dbReference type="GO" id="GO:0004081">
    <property type="term" value="F:bis(5'-nucleosyl)-tetraphosphatase (asymmetrical) activity"/>
    <property type="evidence" value="ECO:0007669"/>
    <property type="project" value="TreeGrafter"/>
</dbReference>
<evidence type="ECO:0000256" key="1">
    <source>
        <dbReference type="ARBA" id="ARBA00001946"/>
    </source>
</evidence>